<sequence length="228" mass="24535">MDLGKAFSYPFEDSQWATSILICGVLIFIPIIGWLMIAGYALEAARNVANGNPSPLPKWDNFMEKLSLGFYGVIIGLFYNIPVIAITLLFSCFPIFGGLVGGDEGAALGVVSIFFCLFPLIFILALIVQPLILAGTARYLQTSSLGAALNVSEVIALVRGDLGGWFVLWLLYILCGLIGQAGGAIVIGIIFTLPYAQAVFGHLLGQKMIQMQGQAQMGYGTPYPPQQY</sequence>
<organism evidence="2 3">
    <name type="scientific">Candidatus Viridilinea mediisalina</name>
    <dbReference type="NCBI Taxonomy" id="2024553"/>
    <lineage>
        <taxon>Bacteria</taxon>
        <taxon>Bacillati</taxon>
        <taxon>Chloroflexota</taxon>
        <taxon>Chloroflexia</taxon>
        <taxon>Chloroflexales</taxon>
        <taxon>Chloroflexineae</taxon>
        <taxon>Oscillochloridaceae</taxon>
        <taxon>Candidatus Viridilinea</taxon>
    </lineage>
</organism>
<keyword evidence="1" id="KW-0812">Transmembrane</keyword>
<dbReference type="RefSeq" id="WP_097645069.1">
    <property type="nucleotide sequence ID" value="NZ_NQWI01000089.1"/>
</dbReference>
<keyword evidence="1" id="KW-0472">Membrane</keyword>
<evidence type="ECO:0000256" key="1">
    <source>
        <dbReference type="SAM" id="Phobius"/>
    </source>
</evidence>
<keyword evidence="1" id="KW-1133">Transmembrane helix</keyword>
<gene>
    <name evidence="2" type="ORF">CJ255_15820</name>
</gene>
<dbReference type="InterPro" id="IPR025098">
    <property type="entry name" value="DUF4013"/>
</dbReference>
<evidence type="ECO:0008006" key="4">
    <source>
        <dbReference type="Google" id="ProtNLM"/>
    </source>
</evidence>
<dbReference type="Proteomes" id="UP000220527">
    <property type="component" value="Unassembled WGS sequence"/>
</dbReference>
<feature type="transmembrane region" description="Helical" evidence="1">
    <location>
        <begin position="16"/>
        <end position="37"/>
    </location>
</feature>
<reference evidence="3" key="1">
    <citation type="submission" date="2017-08" db="EMBL/GenBank/DDBJ databases">
        <authorList>
            <person name="Grouzdev D.S."/>
            <person name="Gaisin V.A."/>
            <person name="Rysina M.S."/>
            <person name="Gorlenko V.M."/>
        </authorList>
    </citation>
    <scope>NUCLEOTIDE SEQUENCE [LARGE SCALE GENOMIC DNA]</scope>
    <source>
        <strain evidence="3">Kir15-3F</strain>
    </source>
</reference>
<dbReference type="EMBL" id="NQWI01000089">
    <property type="protein sequence ID" value="PDW02075.1"/>
    <property type="molecule type" value="Genomic_DNA"/>
</dbReference>
<dbReference type="AlphaFoldDB" id="A0A2A6RGR8"/>
<comment type="caution">
    <text evidence="2">The sequence shown here is derived from an EMBL/GenBank/DDBJ whole genome shotgun (WGS) entry which is preliminary data.</text>
</comment>
<feature type="transmembrane region" description="Helical" evidence="1">
    <location>
        <begin position="68"/>
        <end position="96"/>
    </location>
</feature>
<evidence type="ECO:0000313" key="3">
    <source>
        <dbReference type="Proteomes" id="UP000220527"/>
    </source>
</evidence>
<name>A0A2A6RGR8_9CHLR</name>
<protein>
    <recommendedName>
        <fullName evidence="4">DUF4013 domain-containing protein</fullName>
    </recommendedName>
</protein>
<evidence type="ECO:0000313" key="2">
    <source>
        <dbReference type="EMBL" id="PDW02075.1"/>
    </source>
</evidence>
<dbReference type="Pfam" id="PF13197">
    <property type="entry name" value="DUF4013"/>
    <property type="match status" value="1"/>
</dbReference>
<feature type="transmembrane region" description="Helical" evidence="1">
    <location>
        <begin position="108"/>
        <end position="133"/>
    </location>
</feature>
<feature type="transmembrane region" description="Helical" evidence="1">
    <location>
        <begin position="154"/>
        <end position="179"/>
    </location>
</feature>
<dbReference type="OrthoDB" id="9799578at2"/>
<accession>A0A2A6RGR8</accession>
<keyword evidence="3" id="KW-1185">Reference proteome</keyword>
<proteinExistence type="predicted"/>